<dbReference type="AlphaFoldDB" id="A0AAN0RXB1"/>
<keyword evidence="5" id="KW-0560">Oxidoreductase</keyword>
<evidence type="ECO:0000313" key="9">
    <source>
        <dbReference type="EMBL" id="AIO35473.1"/>
    </source>
</evidence>
<dbReference type="Pfam" id="PF00775">
    <property type="entry name" value="Dioxygenase_C"/>
    <property type="match status" value="1"/>
</dbReference>
<organism evidence="9 10">
    <name type="scientific">Burkholderia cenocepacia</name>
    <dbReference type="NCBI Taxonomy" id="95486"/>
    <lineage>
        <taxon>Bacteria</taxon>
        <taxon>Pseudomonadati</taxon>
        <taxon>Pseudomonadota</taxon>
        <taxon>Betaproteobacteria</taxon>
        <taxon>Burkholderiales</taxon>
        <taxon>Burkholderiaceae</taxon>
        <taxon>Burkholderia</taxon>
        <taxon>Burkholderia cepacia complex</taxon>
    </lineage>
</organism>
<dbReference type="Proteomes" id="UP000029413">
    <property type="component" value="Chromosome 2"/>
</dbReference>
<name>A0AAN0RXB1_9BURK</name>
<accession>A0AAN0RXB1</accession>
<evidence type="ECO:0000256" key="1">
    <source>
        <dbReference type="ARBA" id="ARBA00001965"/>
    </source>
</evidence>
<dbReference type="GO" id="GO:0008199">
    <property type="term" value="F:ferric iron binding"/>
    <property type="evidence" value="ECO:0007669"/>
    <property type="project" value="InterPro"/>
</dbReference>
<dbReference type="SUPFAM" id="SSF49482">
    <property type="entry name" value="Aromatic compound dioxygenase"/>
    <property type="match status" value="1"/>
</dbReference>
<proteinExistence type="inferred from homology"/>
<dbReference type="InterPro" id="IPR007535">
    <property type="entry name" value="Catechol_dOase_N"/>
</dbReference>
<dbReference type="InterPro" id="IPR050770">
    <property type="entry name" value="Intradiol_RC_Dioxygenase"/>
</dbReference>
<feature type="domain" description="Intradiol ring-cleavage dioxygenases" evidence="7">
    <location>
        <begin position="102"/>
        <end position="263"/>
    </location>
</feature>
<dbReference type="InterPro" id="IPR015889">
    <property type="entry name" value="Intradiol_dOase_core"/>
</dbReference>
<comment type="similarity">
    <text evidence="2">Belongs to the intradiol ring-cleavage dioxygenase family.</text>
</comment>
<keyword evidence="6" id="KW-0408">Iron</keyword>
<evidence type="ECO:0000259" key="7">
    <source>
        <dbReference type="Pfam" id="PF00775"/>
    </source>
</evidence>
<keyword evidence="4 9" id="KW-0223">Dioxygenase</keyword>
<reference evidence="9 10" key="1">
    <citation type="submission" date="2014-05" db="EMBL/GenBank/DDBJ databases">
        <authorList>
            <person name="Bishop-Lilly K.A."/>
            <person name="Broomall S.M."/>
            <person name="Chain P.S."/>
            <person name="Chertkov O."/>
            <person name="Coyne S.R."/>
            <person name="Daligault H.E."/>
            <person name="Davenport K.W."/>
            <person name="Erkkila T."/>
            <person name="Frey K.G."/>
            <person name="Gibbons H.S."/>
            <person name="Gu W."/>
            <person name="Jaissle J."/>
            <person name="Johnson S.L."/>
            <person name="Koroleva G.I."/>
            <person name="Ladner J.T."/>
            <person name="Lo C.-C."/>
            <person name="Minogue T.D."/>
            <person name="Munk C."/>
            <person name="Palacios G.F."/>
            <person name="Redden C.L."/>
            <person name="Rosenzweig C.N."/>
            <person name="Scholz M.B."/>
            <person name="Teshima H."/>
            <person name="Xu Y."/>
        </authorList>
    </citation>
    <scope>NUCLEOTIDE SEQUENCE [LARGE SCALE GENOMIC DNA]</scope>
    <source>
        <strain evidence="9 10">DDS 22E-1</strain>
    </source>
</reference>
<evidence type="ECO:0000256" key="5">
    <source>
        <dbReference type="ARBA" id="ARBA00023002"/>
    </source>
</evidence>
<dbReference type="Gene3D" id="2.60.130.10">
    <property type="entry name" value="Aromatic compound dioxygenase"/>
    <property type="match status" value="1"/>
</dbReference>
<dbReference type="KEGG" id="bcen:DM39_4144"/>
<sequence>MLDLNEYNITDEVHRRIASAPDSRLREILTALVQHLHDFAREVKLTEPEWTTGIEFLTRTGQLCSNTRQEFVLLSDTLGLSQLVVAQSHSRAEGVSEQTVFGPFHVEEAPKVAGLNSDIAKGATGDPLYVSARVLSAGAPVTKAVVDVWHADAEGQYDVQDANWTIEKSRMRAVLETDADGRIGFWSVLPKSYPIPTDGTVGEMIRATKQSSMRPAHVHFRIRKEGFDTLITHVFANGDTYLDADAVFGVRSSCIGNYEGRPPGIAPDGRVMDRHFFTLDFCFVLEPALIC</sequence>
<dbReference type="PANTHER" id="PTHR33711">
    <property type="entry name" value="DIOXYGENASE, PUTATIVE (AFU_ORTHOLOGUE AFUA_2G02910)-RELATED"/>
    <property type="match status" value="1"/>
</dbReference>
<comment type="cofactor">
    <cofactor evidence="1">
        <name>Fe(3+)</name>
        <dbReference type="ChEBI" id="CHEBI:29034"/>
    </cofactor>
</comment>
<feature type="domain" description="Catechol dioxygenase N-terminal" evidence="8">
    <location>
        <begin position="22"/>
        <end position="94"/>
    </location>
</feature>
<evidence type="ECO:0000313" key="10">
    <source>
        <dbReference type="Proteomes" id="UP000029413"/>
    </source>
</evidence>
<gene>
    <name evidence="9" type="ORF">DM39_4144</name>
</gene>
<dbReference type="InterPro" id="IPR000627">
    <property type="entry name" value="Intradiol_dOase_C"/>
</dbReference>
<keyword evidence="3" id="KW-0479">Metal-binding</keyword>
<evidence type="ECO:0000259" key="8">
    <source>
        <dbReference type="Pfam" id="PF04444"/>
    </source>
</evidence>
<dbReference type="PANTHER" id="PTHR33711:SF7">
    <property type="entry name" value="INTRADIOL RING-CLEAVAGE DIOXYGENASES DOMAIN-CONTAINING PROTEIN-RELATED"/>
    <property type="match status" value="1"/>
</dbReference>
<evidence type="ECO:0000256" key="6">
    <source>
        <dbReference type="ARBA" id="ARBA00023004"/>
    </source>
</evidence>
<dbReference type="Pfam" id="PF04444">
    <property type="entry name" value="Dioxygenase_N"/>
    <property type="match status" value="1"/>
</dbReference>
<dbReference type="GO" id="GO:0009712">
    <property type="term" value="P:catechol-containing compound metabolic process"/>
    <property type="evidence" value="ECO:0007669"/>
    <property type="project" value="InterPro"/>
</dbReference>
<keyword evidence="10" id="KW-1185">Reference proteome</keyword>
<evidence type="ECO:0000256" key="2">
    <source>
        <dbReference type="ARBA" id="ARBA00007825"/>
    </source>
</evidence>
<evidence type="ECO:0000256" key="3">
    <source>
        <dbReference type="ARBA" id="ARBA00022723"/>
    </source>
</evidence>
<protein>
    <submittedName>
        <fullName evidence="9">Dioxygenase family protein</fullName>
    </submittedName>
</protein>
<dbReference type="GO" id="GO:0018576">
    <property type="term" value="F:catechol 1,2-dioxygenase activity"/>
    <property type="evidence" value="ECO:0007669"/>
    <property type="project" value="InterPro"/>
</dbReference>
<dbReference type="EMBL" id="CP007784">
    <property type="protein sequence ID" value="AIO35473.1"/>
    <property type="molecule type" value="Genomic_DNA"/>
</dbReference>
<evidence type="ECO:0000256" key="4">
    <source>
        <dbReference type="ARBA" id="ARBA00022964"/>
    </source>
</evidence>